<proteinExistence type="predicted"/>
<comment type="caution">
    <text evidence="2">The sequence shown here is derived from an EMBL/GenBank/DDBJ whole genome shotgun (WGS) entry which is preliminary data.</text>
</comment>
<reference evidence="2" key="1">
    <citation type="submission" date="2019-06" db="EMBL/GenBank/DDBJ databases">
        <authorList>
            <person name="Zheng W."/>
        </authorList>
    </citation>
    <scope>NUCLEOTIDE SEQUENCE</scope>
    <source>
        <strain evidence="2">QDHG01</strain>
    </source>
</reference>
<evidence type="ECO:0000313" key="3">
    <source>
        <dbReference type="Proteomes" id="UP000785679"/>
    </source>
</evidence>
<feature type="region of interest" description="Disordered" evidence="1">
    <location>
        <begin position="22"/>
        <end position="41"/>
    </location>
</feature>
<accession>A0A8J8NRW0</accession>
<feature type="compositionally biased region" description="Polar residues" evidence="1">
    <location>
        <begin position="26"/>
        <end position="41"/>
    </location>
</feature>
<keyword evidence="3" id="KW-1185">Reference proteome</keyword>
<evidence type="ECO:0000256" key="1">
    <source>
        <dbReference type="SAM" id="MobiDB-lite"/>
    </source>
</evidence>
<dbReference type="Proteomes" id="UP000785679">
    <property type="component" value="Unassembled WGS sequence"/>
</dbReference>
<dbReference type="EMBL" id="RRYP01007498">
    <property type="protein sequence ID" value="TNV80446.1"/>
    <property type="molecule type" value="Genomic_DNA"/>
</dbReference>
<dbReference type="AlphaFoldDB" id="A0A8J8NRW0"/>
<organism evidence="2 3">
    <name type="scientific">Halteria grandinella</name>
    <dbReference type="NCBI Taxonomy" id="5974"/>
    <lineage>
        <taxon>Eukaryota</taxon>
        <taxon>Sar</taxon>
        <taxon>Alveolata</taxon>
        <taxon>Ciliophora</taxon>
        <taxon>Intramacronucleata</taxon>
        <taxon>Spirotrichea</taxon>
        <taxon>Stichotrichia</taxon>
        <taxon>Sporadotrichida</taxon>
        <taxon>Halteriidae</taxon>
        <taxon>Halteria</taxon>
    </lineage>
</organism>
<sequence>MFDKVGAEGSVQIQGQPRLHQKVHSFLQQQQQQDEASIGSKCQSRSNYAEKIFKNEAALLKPRFKKHYSQYPSAGQAVHECDKYTSLGETYDIKSDS</sequence>
<name>A0A8J8NRW0_HALGN</name>
<evidence type="ECO:0000313" key="2">
    <source>
        <dbReference type="EMBL" id="TNV80446.1"/>
    </source>
</evidence>
<protein>
    <submittedName>
        <fullName evidence="2">Uncharacterized protein</fullName>
    </submittedName>
</protein>
<gene>
    <name evidence="2" type="ORF">FGO68_gene5113</name>
</gene>